<dbReference type="AlphaFoldDB" id="Q30U52"/>
<dbReference type="InterPro" id="IPR025714">
    <property type="entry name" value="Methyltranfer_dom"/>
</dbReference>
<keyword evidence="4" id="KW-0830">Ubiquinone</keyword>
<dbReference type="GO" id="GO:0032259">
    <property type="term" value="P:methylation"/>
    <property type="evidence" value="ECO:0007669"/>
    <property type="project" value="UniProtKB-KW"/>
</dbReference>
<dbReference type="STRING" id="326298.Suden_0198"/>
<dbReference type="CDD" id="cd02440">
    <property type="entry name" value="AdoMet_MTases"/>
    <property type="match status" value="1"/>
</dbReference>
<dbReference type="RefSeq" id="WP_011371834.1">
    <property type="nucleotide sequence ID" value="NC_007575.1"/>
</dbReference>
<organism evidence="4 5">
    <name type="scientific">Sulfurimonas denitrificans (strain ATCC 33889 / DSM 1251)</name>
    <name type="common">Thiomicrospira denitrificans (strain ATCC 33889 / DSM 1251)</name>
    <dbReference type="NCBI Taxonomy" id="326298"/>
    <lineage>
        <taxon>Bacteria</taxon>
        <taxon>Pseudomonadati</taxon>
        <taxon>Campylobacterota</taxon>
        <taxon>Epsilonproteobacteria</taxon>
        <taxon>Campylobacterales</taxon>
        <taxon>Sulfurimonadaceae</taxon>
        <taxon>Sulfurimonas</taxon>
    </lineage>
</organism>
<name>Q30U52_SULDN</name>
<accession>Q30U52</accession>
<dbReference type="InterPro" id="IPR029063">
    <property type="entry name" value="SAM-dependent_MTases_sf"/>
</dbReference>
<dbReference type="Pfam" id="PF13847">
    <property type="entry name" value="Methyltransf_31"/>
    <property type="match status" value="1"/>
</dbReference>
<proteinExistence type="predicted"/>
<dbReference type="SUPFAM" id="SSF53335">
    <property type="entry name" value="S-adenosyl-L-methionine-dependent methyltransferases"/>
    <property type="match status" value="1"/>
</dbReference>
<dbReference type="InterPro" id="IPR051052">
    <property type="entry name" value="Diverse_substrate_MTase"/>
</dbReference>
<evidence type="ECO:0000313" key="4">
    <source>
        <dbReference type="EMBL" id="ABB43479.1"/>
    </source>
</evidence>
<dbReference type="PANTHER" id="PTHR44942">
    <property type="entry name" value="METHYLTRANSF_11 DOMAIN-CONTAINING PROTEIN"/>
    <property type="match status" value="1"/>
</dbReference>
<protein>
    <submittedName>
        <fullName evidence="4">Methylase involved in ubiquinone/menaquinone biosynthesis-like protein</fullName>
    </submittedName>
</protein>
<dbReference type="EMBL" id="CP000153">
    <property type="protein sequence ID" value="ABB43479.1"/>
    <property type="molecule type" value="Genomic_DNA"/>
</dbReference>
<dbReference type="eggNOG" id="COG2227">
    <property type="taxonomic scope" value="Bacteria"/>
</dbReference>
<keyword evidence="2" id="KW-0808">Transferase</keyword>
<gene>
    <name evidence="4" type="ordered locus">Suden_0198</name>
</gene>
<reference evidence="4 5" key="1">
    <citation type="journal article" date="2008" name="Appl. Environ. Microbiol.">
        <title>Genome of the epsilonproteobacterial chemolithoautotroph Sulfurimonas denitrificans.</title>
        <authorList>
            <person name="Sievert S.M."/>
            <person name="Scott K.M."/>
            <person name="Klotz M.G."/>
            <person name="Chain P.S.G."/>
            <person name="Hauser L.J."/>
            <person name="Hemp J."/>
            <person name="Huegler M."/>
            <person name="Land M."/>
            <person name="Lapidus A."/>
            <person name="Larimer F.W."/>
            <person name="Lucas S."/>
            <person name="Malfatti S.A."/>
            <person name="Meyer F."/>
            <person name="Paulsen I.T."/>
            <person name="Ren Q."/>
            <person name="Simon J."/>
            <person name="Bailey K."/>
            <person name="Diaz E."/>
            <person name="Fitzpatrick K.A."/>
            <person name="Glover B."/>
            <person name="Gwatney N."/>
            <person name="Korajkic A."/>
            <person name="Long A."/>
            <person name="Mobberley J.M."/>
            <person name="Pantry S.N."/>
            <person name="Pazder G."/>
            <person name="Peterson S."/>
            <person name="Quintanilla J.D."/>
            <person name="Sprinkle R."/>
            <person name="Stephens J."/>
            <person name="Thomas P."/>
            <person name="Vaughn R."/>
            <person name="Weber M.J."/>
            <person name="Wooten L.L."/>
        </authorList>
    </citation>
    <scope>NUCLEOTIDE SEQUENCE [LARGE SCALE GENOMIC DNA]</scope>
    <source>
        <strain evidence="5">ATCC 33889 / DSM 1251</strain>
    </source>
</reference>
<evidence type="ECO:0000256" key="2">
    <source>
        <dbReference type="ARBA" id="ARBA00022679"/>
    </source>
</evidence>
<dbReference type="Gene3D" id="3.40.50.150">
    <property type="entry name" value="Vaccinia Virus protein VP39"/>
    <property type="match status" value="1"/>
</dbReference>
<dbReference type="PANTHER" id="PTHR44942:SF4">
    <property type="entry name" value="METHYLTRANSFERASE TYPE 11 DOMAIN-CONTAINING PROTEIN"/>
    <property type="match status" value="1"/>
</dbReference>
<keyword evidence="5" id="KW-1185">Reference proteome</keyword>
<evidence type="ECO:0000313" key="5">
    <source>
        <dbReference type="Proteomes" id="UP000002714"/>
    </source>
</evidence>
<feature type="domain" description="Methyltransferase" evidence="3">
    <location>
        <begin position="45"/>
        <end position="144"/>
    </location>
</feature>
<sequence length="251" mass="29357">MTNNIIEKYKKILQKQDFEFLKRIYSNDIKVYEKRILQYEFTNFENVLDAGCGFGQWSIPLAKHNTNVYSIDISKERVSFTEELAQELNIKNLTTSLQSINSTNFKDNSFDAIFCYGVFFLTDWKKTLQEFKRLLKPKAKLYLNANGMGWYLNLLINEHNKTSSYNPRKYALDCIINTERYINNKSLYQEGLDVIIEKNELLDALKLYDFFDIVVADEGKLNSQEAHSFFKGTYHGQTGVYELTALKDKSN</sequence>
<evidence type="ECO:0000259" key="3">
    <source>
        <dbReference type="Pfam" id="PF13847"/>
    </source>
</evidence>
<dbReference type="Proteomes" id="UP000002714">
    <property type="component" value="Chromosome"/>
</dbReference>
<dbReference type="OrthoDB" id="5330021at2"/>
<dbReference type="KEGG" id="tdn:Suden_0198"/>
<keyword evidence="1 4" id="KW-0489">Methyltransferase</keyword>
<dbReference type="GO" id="GO:0008168">
    <property type="term" value="F:methyltransferase activity"/>
    <property type="evidence" value="ECO:0007669"/>
    <property type="project" value="UniProtKB-KW"/>
</dbReference>
<evidence type="ECO:0000256" key="1">
    <source>
        <dbReference type="ARBA" id="ARBA00022603"/>
    </source>
</evidence>
<dbReference type="HOGENOM" id="CLU_1106654_0_0_7"/>